<name>A0A0A1XNF9_ZEUCU</name>
<evidence type="ECO:0000313" key="4">
    <source>
        <dbReference type="EMBL" id="JAD12551.1"/>
    </source>
</evidence>
<feature type="signal peptide" evidence="2">
    <location>
        <begin position="1"/>
        <end position="25"/>
    </location>
</feature>
<feature type="domain" description="DUF4794" evidence="3">
    <location>
        <begin position="254"/>
        <end position="319"/>
    </location>
</feature>
<dbReference type="EMBL" id="GBXI01001741">
    <property type="protein sequence ID" value="JAD12551.1"/>
    <property type="molecule type" value="Transcribed_RNA"/>
</dbReference>
<organism evidence="4">
    <name type="scientific">Zeugodacus cucurbitae</name>
    <name type="common">Melon fruit fly</name>
    <name type="synonym">Bactrocera cucurbitae</name>
    <dbReference type="NCBI Taxonomy" id="28588"/>
    <lineage>
        <taxon>Eukaryota</taxon>
        <taxon>Metazoa</taxon>
        <taxon>Ecdysozoa</taxon>
        <taxon>Arthropoda</taxon>
        <taxon>Hexapoda</taxon>
        <taxon>Insecta</taxon>
        <taxon>Pterygota</taxon>
        <taxon>Neoptera</taxon>
        <taxon>Endopterygota</taxon>
        <taxon>Diptera</taxon>
        <taxon>Brachycera</taxon>
        <taxon>Muscomorpha</taxon>
        <taxon>Tephritoidea</taxon>
        <taxon>Tephritidae</taxon>
        <taxon>Zeugodacus</taxon>
        <taxon>Zeugodacus</taxon>
    </lineage>
</organism>
<evidence type="ECO:0000256" key="1">
    <source>
        <dbReference type="SAM" id="MobiDB-lite"/>
    </source>
</evidence>
<feature type="region of interest" description="Disordered" evidence="1">
    <location>
        <begin position="168"/>
        <end position="195"/>
    </location>
</feature>
<dbReference type="AlphaFoldDB" id="A0A0A1XNF9"/>
<evidence type="ECO:0000259" key="3">
    <source>
        <dbReference type="Pfam" id="PF16042"/>
    </source>
</evidence>
<keyword evidence="2" id="KW-0732">Signal</keyword>
<dbReference type="InterPro" id="IPR032011">
    <property type="entry name" value="DUF4794"/>
</dbReference>
<gene>
    <name evidence="4" type="ORF">g.10072</name>
</gene>
<dbReference type="Pfam" id="PF16042">
    <property type="entry name" value="DUF4794"/>
    <property type="match status" value="2"/>
</dbReference>
<proteinExistence type="predicted"/>
<evidence type="ECO:0000256" key="2">
    <source>
        <dbReference type="SAM" id="SignalP"/>
    </source>
</evidence>
<feature type="region of interest" description="Disordered" evidence="1">
    <location>
        <begin position="279"/>
        <end position="323"/>
    </location>
</feature>
<protein>
    <recommendedName>
        <fullName evidence="3">DUF4794 domain-containing protein</fullName>
    </recommendedName>
</protein>
<feature type="compositionally biased region" description="Basic and acidic residues" evidence="1">
    <location>
        <begin position="313"/>
        <end position="323"/>
    </location>
</feature>
<reference evidence="4" key="2">
    <citation type="journal article" date="2015" name="Gigascience">
        <title>Reconstructing a comprehensive transcriptome assembly of a white-pupal translocated strain of the pest fruit fly Bactrocera cucurbitae.</title>
        <authorList>
            <person name="Sim S.B."/>
            <person name="Calla B."/>
            <person name="Hall B."/>
            <person name="DeRego T."/>
            <person name="Geib S.M."/>
        </authorList>
    </citation>
    <scope>NUCLEOTIDE SEQUENCE</scope>
</reference>
<feature type="chain" id="PRO_5001983573" description="DUF4794 domain-containing protein" evidence="2">
    <location>
        <begin position="26"/>
        <end position="376"/>
    </location>
</feature>
<feature type="compositionally biased region" description="Low complexity" evidence="1">
    <location>
        <begin position="172"/>
        <end position="191"/>
    </location>
</feature>
<sequence length="376" mass="39673">MLSLGYSTFLHLLLAAALLSGVTQARQLRNNRFSARLEQQSDSTDGEVAVVEEVYPTPYPAAGYRPGRAFNLPGEDEGVADDEQTEGSGVADTTTELPADVYTTTVETVEVDTTTPYNWVPAELVNDDAAKQGRAAKAPYPPSGWRPSRAFLLPTEIKAAEEAEAAAREAEAAGQEAEAAAQEAEAAAAEGPAVPNDKDIVDAFETSTATPLAPFTTEQPTAETATEVDAVDAVVVVEETAPTAVQPSADKVPQAPYPPSGWRPSRAFLLPTEIESANQDSTISVNEPEEPVSPADKAGHPACGVSDNPVAPKPEEGAKENPDAERVFVTANLGPAVVKSPLTLPILLRSQRLITPPIYVPAGRSFAYSASVQSWR</sequence>
<accession>A0A0A1XNF9</accession>
<reference evidence="4" key="1">
    <citation type="submission" date="2014-11" db="EMBL/GenBank/DDBJ databases">
        <authorList>
            <person name="Geib S."/>
        </authorList>
    </citation>
    <scope>NUCLEOTIDE SEQUENCE</scope>
</reference>
<feature type="domain" description="DUF4794" evidence="3">
    <location>
        <begin position="57"/>
        <end position="114"/>
    </location>
</feature>